<evidence type="ECO:0000313" key="2">
    <source>
        <dbReference type="Proteomes" id="UP001281761"/>
    </source>
</evidence>
<name>A0ABQ9X9C5_9EUKA</name>
<gene>
    <name evidence="1" type="ORF">BLNAU_18253</name>
</gene>
<sequence length="107" mass="12314">MNTKLEDAIESNVYTQAKVETLLLRTFYHIVEPDGPDDLITQLYEAIMTLEGEWLFFKTAHQQTLEELRLLADTRSTTHARDTPRGKVLFHVAQLIARYLTLPTPAQ</sequence>
<comment type="caution">
    <text evidence="1">The sequence shown here is derived from an EMBL/GenBank/DDBJ whole genome shotgun (WGS) entry which is preliminary data.</text>
</comment>
<dbReference type="Proteomes" id="UP001281761">
    <property type="component" value="Unassembled WGS sequence"/>
</dbReference>
<accession>A0ABQ9X9C5</accession>
<keyword evidence="2" id="KW-1185">Reference proteome</keyword>
<proteinExistence type="predicted"/>
<evidence type="ECO:0000313" key="1">
    <source>
        <dbReference type="EMBL" id="KAK2946795.1"/>
    </source>
</evidence>
<protein>
    <submittedName>
        <fullName evidence="1">Uncharacterized protein</fullName>
    </submittedName>
</protein>
<dbReference type="EMBL" id="JARBJD010000218">
    <property type="protein sequence ID" value="KAK2946795.1"/>
    <property type="molecule type" value="Genomic_DNA"/>
</dbReference>
<organism evidence="1 2">
    <name type="scientific">Blattamonas nauphoetae</name>
    <dbReference type="NCBI Taxonomy" id="2049346"/>
    <lineage>
        <taxon>Eukaryota</taxon>
        <taxon>Metamonada</taxon>
        <taxon>Preaxostyla</taxon>
        <taxon>Oxymonadida</taxon>
        <taxon>Blattamonas</taxon>
    </lineage>
</organism>
<reference evidence="1 2" key="1">
    <citation type="journal article" date="2022" name="bioRxiv">
        <title>Genomics of Preaxostyla Flagellates Illuminates Evolutionary Transitions and the Path Towards Mitochondrial Loss.</title>
        <authorList>
            <person name="Novak L.V.F."/>
            <person name="Treitli S.C."/>
            <person name="Pyrih J."/>
            <person name="Halakuc P."/>
            <person name="Pipaliya S.V."/>
            <person name="Vacek V."/>
            <person name="Brzon O."/>
            <person name="Soukal P."/>
            <person name="Eme L."/>
            <person name="Dacks J.B."/>
            <person name="Karnkowska A."/>
            <person name="Elias M."/>
            <person name="Hampl V."/>
        </authorList>
    </citation>
    <scope>NUCLEOTIDE SEQUENCE [LARGE SCALE GENOMIC DNA]</scope>
    <source>
        <strain evidence="1">NAU3</strain>
        <tissue evidence="1">Gut</tissue>
    </source>
</reference>